<evidence type="ECO:0000313" key="7">
    <source>
        <dbReference type="EMBL" id="MBK8889237.1"/>
    </source>
</evidence>
<dbReference type="InterPro" id="IPR001423">
    <property type="entry name" value="LysoPLipase_patatin_CS"/>
</dbReference>
<keyword evidence="2 5" id="KW-0378">Hydrolase</keyword>
<accession>A0A9D7LJY5</accession>
<dbReference type="InterPro" id="IPR050301">
    <property type="entry name" value="NTE"/>
</dbReference>
<evidence type="ECO:0000256" key="4">
    <source>
        <dbReference type="ARBA" id="ARBA00023098"/>
    </source>
</evidence>
<keyword evidence="3 5" id="KW-0442">Lipid degradation</keyword>
<name>A0A9D7LJY5_9RHOO</name>
<evidence type="ECO:0000259" key="6">
    <source>
        <dbReference type="PROSITE" id="PS51635"/>
    </source>
</evidence>
<gene>
    <name evidence="7" type="ORF">IPN75_02055</name>
</gene>
<dbReference type="EMBL" id="JADKBR010000001">
    <property type="protein sequence ID" value="MBK8889237.1"/>
    <property type="molecule type" value="Genomic_DNA"/>
</dbReference>
<dbReference type="InterPro" id="IPR002641">
    <property type="entry name" value="PNPLA_dom"/>
</dbReference>
<sequence>MIKFKTSKSLIQRTLACGIVGIALCSTLTVAAERPRIGLVLGGGGARGAAHIGILEVLRENRIPVDCVAGTSMGGLVTGAFAAGLSPDEMLEAMGQADWRAMFNDNPPVEDLNPRVKYQSRRFIPGTELGVTKEGAQPLPAVVQGQKVKLFINRLVRSQYGEPLIEKMPIPVSIIATDLVTGDKVVFREGSMTHAMRSTMSVPGLMAPVKDGDKLLVDGGLVDNVPIDEVRKSCNPDVVIAVNVGSPLMKAEDIGGIFSVAGQMINILTEQNVTRSLATLKPGDIYIKPDLDGITAAEFGRYAETAKRGRAAAMAMLPRLQALSVGEKQYQDWLATMTPVRGKLPVVDGVQIAGLKRVNPAYPDRYLKHYDGTPVDLDRVDKDMGLIYGDGLYDDVDFALLSTRDRNILRVTPVEKEFGPDYLRFGFNLNAVTSGPSTFNLRVAYQKTLLNSLGGEWLAGVQVGNEPAVFTEFYQPLDAGRRFFVEPKLSFQRAPLYIYQNNKRIAEYAVDQASLDLMAGINVGLWGPVSVGWAERYRSAELQTGSPGLPTGGKSFGGFLAKMEFDQFDRLYDPTRGWNAQGSYFYAAGGGYDKADLDLRAAQNFGDYILQGRIHGAGSFTGTLPFYDAVALGGFLKLSGFARNQIIGESLAYGNVRLEKVVGRLPAGLRGDMRVGLALEGGKVNGRYTETELNGWQSSVAAYVGGETPLGMVYLGYGYSPNGVNNFYMFIGTP</sequence>
<keyword evidence="4 5" id="KW-0443">Lipid metabolism</keyword>
<dbReference type="SUPFAM" id="SSF52151">
    <property type="entry name" value="FabD/lysophospholipase-like"/>
    <property type="match status" value="1"/>
</dbReference>
<feature type="active site" description="Proton acceptor" evidence="5">
    <location>
        <position position="218"/>
    </location>
</feature>
<dbReference type="GO" id="GO:0004622">
    <property type="term" value="F:phosphatidylcholine lysophospholipase activity"/>
    <property type="evidence" value="ECO:0007669"/>
    <property type="project" value="InterPro"/>
</dbReference>
<feature type="short sequence motif" description="GXGXXG" evidence="5">
    <location>
        <begin position="43"/>
        <end position="48"/>
    </location>
</feature>
<feature type="active site" description="Nucleophile" evidence="5">
    <location>
        <position position="72"/>
    </location>
</feature>
<evidence type="ECO:0000256" key="1">
    <source>
        <dbReference type="ARBA" id="ARBA00006636"/>
    </source>
</evidence>
<feature type="domain" description="PNPLA" evidence="6">
    <location>
        <begin position="39"/>
        <end position="231"/>
    </location>
</feature>
<feature type="short sequence motif" description="DGA/G" evidence="5">
    <location>
        <begin position="218"/>
        <end position="220"/>
    </location>
</feature>
<organism evidence="7 8">
    <name type="scientific">Candidatus Dechloromonas phosphorivorans</name>
    <dbReference type="NCBI Taxonomy" id="2899244"/>
    <lineage>
        <taxon>Bacteria</taxon>
        <taxon>Pseudomonadati</taxon>
        <taxon>Pseudomonadota</taxon>
        <taxon>Betaproteobacteria</taxon>
        <taxon>Rhodocyclales</taxon>
        <taxon>Azonexaceae</taxon>
        <taxon>Dechloromonas</taxon>
    </lineage>
</organism>
<protein>
    <submittedName>
        <fullName evidence="7">Patatin-like phospholipase family protein</fullName>
    </submittedName>
</protein>
<dbReference type="Proteomes" id="UP000808146">
    <property type="component" value="Unassembled WGS sequence"/>
</dbReference>
<evidence type="ECO:0000256" key="3">
    <source>
        <dbReference type="ARBA" id="ARBA00022963"/>
    </source>
</evidence>
<proteinExistence type="inferred from homology"/>
<dbReference type="PROSITE" id="PS01237">
    <property type="entry name" value="UPF0028"/>
    <property type="match status" value="1"/>
</dbReference>
<dbReference type="AlphaFoldDB" id="A0A9D7LJY5"/>
<dbReference type="PANTHER" id="PTHR14226:SF29">
    <property type="entry name" value="NEUROPATHY TARGET ESTERASE SWS"/>
    <property type="match status" value="1"/>
</dbReference>
<evidence type="ECO:0000256" key="2">
    <source>
        <dbReference type="ARBA" id="ARBA00022801"/>
    </source>
</evidence>
<dbReference type="PANTHER" id="PTHR14226">
    <property type="entry name" value="NEUROPATHY TARGET ESTERASE/SWISS CHEESE D.MELANOGASTER"/>
    <property type="match status" value="1"/>
</dbReference>
<dbReference type="InterPro" id="IPR016035">
    <property type="entry name" value="Acyl_Trfase/lysoPLipase"/>
</dbReference>
<evidence type="ECO:0000313" key="8">
    <source>
        <dbReference type="Proteomes" id="UP000808146"/>
    </source>
</evidence>
<feature type="short sequence motif" description="GXSXG" evidence="5">
    <location>
        <begin position="70"/>
        <end position="74"/>
    </location>
</feature>
<dbReference type="Gene3D" id="3.40.1090.10">
    <property type="entry name" value="Cytosolic phospholipase A2 catalytic domain"/>
    <property type="match status" value="2"/>
</dbReference>
<dbReference type="Pfam" id="PF01734">
    <property type="entry name" value="Patatin"/>
    <property type="match status" value="1"/>
</dbReference>
<reference evidence="7" key="1">
    <citation type="submission" date="2020-10" db="EMBL/GenBank/DDBJ databases">
        <title>Connecting structure to function with the recovery of over 1000 high-quality activated sludge metagenome-assembled genomes encoding full-length rRNA genes using long-read sequencing.</title>
        <authorList>
            <person name="Singleton C.M."/>
            <person name="Petriglieri F."/>
            <person name="Kristensen J.M."/>
            <person name="Kirkegaard R.H."/>
            <person name="Michaelsen T.Y."/>
            <person name="Andersen M.H."/>
            <person name="Karst S.M."/>
            <person name="Dueholm M.S."/>
            <person name="Nielsen P.H."/>
            <person name="Albertsen M."/>
        </authorList>
    </citation>
    <scope>NUCLEOTIDE SEQUENCE</scope>
    <source>
        <strain evidence="7">OdNE_18-Q3-R46-58_BAT3C.305</strain>
    </source>
</reference>
<dbReference type="GO" id="GO:0016042">
    <property type="term" value="P:lipid catabolic process"/>
    <property type="evidence" value="ECO:0007669"/>
    <property type="project" value="UniProtKB-UniRule"/>
</dbReference>
<dbReference type="GO" id="GO:0046470">
    <property type="term" value="P:phosphatidylcholine metabolic process"/>
    <property type="evidence" value="ECO:0007669"/>
    <property type="project" value="InterPro"/>
</dbReference>
<dbReference type="PROSITE" id="PS51635">
    <property type="entry name" value="PNPLA"/>
    <property type="match status" value="1"/>
</dbReference>
<evidence type="ECO:0000256" key="5">
    <source>
        <dbReference type="PROSITE-ProRule" id="PRU01161"/>
    </source>
</evidence>
<comment type="caution">
    <text evidence="7">The sequence shown here is derived from an EMBL/GenBank/DDBJ whole genome shotgun (WGS) entry which is preliminary data.</text>
</comment>
<comment type="similarity">
    <text evidence="1">Belongs to the NTE family.</text>
</comment>